<sequence>MFCPKHPHVLRTDKTPTTFHSRRKNSISTMDPEKGPIIHSVLRTEEDSTIPLFNHASRHTSCPNSLDCYNGHSYLITTDHLLGARFPADKDYHTLHKTYKTTQTTLKTLWLTFTITALYSLYSIHYTSTSTSPCRPSLHNATEPPTLQDRKPFLILDLRVQDFYWCLLMVLSILSSTVVLWRADARLEAAVEMRRRRGIHGLPIWPPEVDDRLKVGIESWRVNLMCFLVTLGVTVVWSWSVWAKVQAERRCRVLLN</sequence>
<comment type="caution">
    <text evidence="2">The sequence shown here is derived from an EMBL/GenBank/DDBJ whole genome shotgun (WGS) entry which is preliminary data.</text>
</comment>
<keyword evidence="1" id="KW-0812">Transmembrane</keyword>
<name>A0AAN8MNN6_9PEZI</name>
<keyword evidence="1" id="KW-1133">Transmembrane helix</keyword>
<accession>A0AAN8MNN6</accession>
<feature type="transmembrane region" description="Helical" evidence="1">
    <location>
        <begin position="163"/>
        <end position="183"/>
    </location>
</feature>
<dbReference type="AlphaFoldDB" id="A0AAN8MNN6"/>
<dbReference type="EMBL" id="JAVHNR010000012">
    <property type="protein sequence ID" value="KAK6330031.1"/>
    <property type="molecule type" value="Genomic_DNA"/>
</dbReference>
<reference evidence="2 3" key="1">
    <citation type="submission" date="2019-10" db="EMBL/GenBank/DDBJ databases">
        <authorList>
            <person name="Palmer J.M."/>
        </authorList>
    </citation>
    <scope>NUCLEOTIDE SEQUENCE [LARGE SCALE GENOMIC DNA]</scope>
    <source>
        <strain evidence="2 3">TWF718</strain>
    </source>
</reference>
<gene>
    <name evidence="2" type="ORF">TWF718_003458</name>
</gene>
<feature type="transmembrane region" description="Helical" evidence="1">
    <location>
        <begin position="222"/>
        <end position="242"/>
    </location>
</feature>
<proteinExistence type="predicted"/>
<evidence type="ECO:0000256" key="1">
    <source>
        <dbReference type="SAM" id="Phobius"/>
    </source>
</evidence>
<evidence type="ECO:0000313" key="3">
    <source>
        <dbReference type="Proteomes" id="UP001313282"/>
    </source>
</evidence>
<evidence type="ECO:0000313" key="2">
    <source>
        <dbReference type="EMBL" id="KAK6330031.1"/>
    </source>
</evidence>
<keyword evidence="3" id="KW-1185">Reference proteome</keyword>
<keyword evidence="1" id="KW-0472">Membrane</keyword>
<dbReference type="Proteomes" id="UP001313282">
    <property type="component" value="Unassembled WGS sequence"/>
</dbReference>
<protein>
    <submittedName>
        <fullName evidence="2">Uncharacterized protein</fullName>
    </submittedName>
</protein>
<organism evidence="2 3">
    <name type="scientific">Orbilia javanica</name>
    <dbReference type="NCBI Taxonomy" id="47235"/>
    <lineage>
        <taxon>Eukaryota</taxon>
        <taxon>Fungi</taxon>
        <taxon>Dikarya</taxon>
        <taxon>Ascomycota</taxon>
        <taxon>Pezizomycotina</taxon>
        <taxon>Orbiliomycetes</taxon>
        <taxon>Orbiliales</taxon>
        <taxon>Orbiliaceae</taxon>
        <taxon>Orbilia</taxon>
    </lineage>
</organism>